<dbReference type="PRINTS" id="PR00123">
    <property type="entry name" value="ATPASEA"/>
</dbReference>
<keyword evidence="9 12" id="KW-0472">Membrane</keyword>
<gene>
    <name evidence="13" type="primary">ATP6</name>
</gene>
<dbReference type="GO" id="GO:0005743">
    <property type="term" value="C:mitochondrial inner membrane"/>
    <property type="evidence" value="ECO:0007669"/>
    <property type="project" value="UniProtKB-SubCell"/>
</dbReference>
<feature type="transmembrane region" description="Helical" evidence="12">
    <location>
        <begin position="134"/>
        <end position="151"/>
    </location>
</feature>
<feature type="transmembrane region" description="Helical" evidence="12">
    <location>
        <begin position="46"/>
        <end position="69"/>
    </location>
</feature>
<evidence type="ECO:0000256" key="9">
    <source>
        <dbReference type="ARBA" id="ARBA00023136"/>
    </source>
</evidence>
<feature type="transmembrane region" description="Helical" evidence="12">
    <location>
        <begin position="158"/>
        <end position="187"/>
    </location>
</feature>
<comment type="similarity">
    <text evidence="2">Belongs to the ATPase A chain family.</text>
</comment>
<dbReference type="GO" id="GO:0045259">
    <property type="term" value="C:proton-transporting ATP synthase complex"/>
    <property type="evidence" value="ECO:0007669"/>
    <property type="project" value="UniProtKB-KW"/>
</dbReference>
<dbReference type="InterPro" id="IPR045083">
    <property type="entry name" value="ATP_synth_F0_asu_bact/mt"/>
</dbReference>
<dbReference type="GO" id="GO:0046933">
    <property type="term" value="F:proton-transporting ATP synthase activity, rotational mechanism"/>
    <property type="evidence" value="ECO:0007669"/>
    <property type="project" value="TreeGrafter"/>
</dbReference>
<evidence type="ECO:0000256" key="4">
    <source>
        <dbReference type="ARBA" id="ARBA00022547"/>
    </source>
</evidence>
<geneLocation type="mitochondrion" evidence="13"/>
<dbReference type="InterPro" id="IPR000568">
    <property type="entry name" value="ATP_synth_F0_asu"/>
</dbReference>
<evidence type="ECO:0000256" key="2">
    <source>
        <dbReference type="ARBA" id="ARBA00006810"/>
    </source>
</evidence>
<evidence type="ECO:0000256" key="10">
    <source>
        <dbReference type="ARBA" id="ARBA00023310"/>
    </source>
</evidence>
<evidence type="ECO:0000256" key="1">
    <source>
        <dbReference type="ARBA" id="ARBA00004141"/>
    </source>
</evidence>
<dbReference type="GeneID" id="4602252"/>
<proteinExistence type="inferred from homology"/>
<dbReference type="PANTHER" id="PTHR11410">
    <property type="entry name" value="ATP SYNTHASE SUBUNIT A"/>
    <property type="match status" value="1"/>
</dbReference>
<evidence type="ECO:0000256" key="3">
    <source>
        <dbReference type="ARBA" id="ARBA00022448"/>
    </source>
</evidence>
<keyword evidence="5 12" id="KW-0812">Transmembrane</keyword>
<keyword evidence="6" id="KW-0375">Hydrogen ion transport</keyword>
<dbReference type="CTD" id="4508"/>
<evidence type="ECO:0000256" key="8">
    <source>
        <dbReference type="ARBA" id="ARBA00023065"/>
    </source>
</evidence>
<keyword evidence="3" id="KW-0813">Transport</keyword>
<keyword evidence="10" id="KW-0066">ATP synthesis</keyword>
<dbReference type="NCBIfam" id="TIGR01131">
    <property type="entry name" value="ATP_synt_6_or_A"/>
    <property type="match status" value="1"/>
</dbReference>
<protein>
    <recommendedName>
        <fullName evidence="11">ATP synthase subunit a</fullName>
    </recommendedName>
</protein>
<dbReference type="CDD" id="cd00310">
    <property type="entry name" value="ATP-synt_Fo_a_6"/>
    <property type="match status" value="1"/>
</dbReference>
<keyword evidence="13" id="KW-0496">Mitochondrion</keyword>
<evidence type="ECO:0000256" key="5">
    <source>
        <dbReference type="ARBA" id="ARBA00022692"/>
    </source>
</evidence>
<keyword evidence="8" id="KW-0406">Ion transport</keyword>
<comment type="subcellular location">
    <subcellularLocation>
        <location evidence="1">Membrane</location>
        <topology evidence="1">Multi-pass membrane protein</topology>
    </subcellularLocation>
    <subcellularLocation>
        <location evidence="11">Mitochondrion inner membrane</location>
        <topology evidence="11">Multi-pass membrane protein</topology>
    </subcellularLocation>
</comment>
<keyword evidence="7 12" id="KW-1133">Transmembrane helix</keyword>
<evidence type="ECO:0000313" key="13">
    <source>
        <dbReference type="EMBL" id="ABL73801.1"/>
    </source>
</evidence>
<accession>A1Z3B8</accession>
<dbReference type="EMBL" id="EF175764">
    <property type="protein sequence ID" value="ABL73801.1"/>
    <property type="molecule type" value="Genomic_DNA"/>
</dbReference>
<organism evidence="13">
    <name type="scientific">Romanomermis iyengari</name>
    <name type="common">Insect parasitic nematode</name>
    <dbReference type="NCBI Taxonomy" id="416168"/>
    <lineage>
        <taxon>Eukaryota</taxon>
        <taxon>Metazoa</taxon>
        <taxon>Ecdysozoa</taxon>
        <taxon>Nematoda</taxon>
        <taxon>Enoplea</taxon>
        <taxon>Dorylaimia</taxon>
        <taxon>Mermithida</taxon>
        <taxon>Mermithoidea</taxon>
        <taxon>Mermithidae</taxon>
        <taxon>Romanomermis</taxon>
    </lineage>
</organism>
<feature type="transmembrane region" description="Helical" evidence="12">
    <location>
        <begin position="12"/>
        <end position="34"/>
    </location>
</feature>
<dbReference type="Gene3D" id="1.20.120.220">
    <property type="entry name" value="ATP synthase, F0 complex, subunit A"/>
    <property type="match status" value="1"/>
</dbReference>
<dbReference type="InterPro" id="IPR035908">
    <property type="entry name" value="F0_ATP_A_sf"/>
</dbReference>
<dbReference type="PANTHER" id="PTHR11410:SF0">
    <property type="entry name" value="ATP SYNTHASE SUBUNIT A"/>
    <property type="match status" value="1"/>
</dbReference>
<evidence type="ECO:0000256" key="6">
    <source>
        <dbReference type="ARBA" id="ARBA00022781"/>
    </source>
</evidence>
<sequence length="192" mass="22985">MLYSLFKNNQFLPFQFMNLKASFMFLLLFMLLIIKMNFTMKNFFKIQFTESIMLLLLLLNFLGLVPYFWSMGSYLWNNLLLSILFWGTNFFSTYFKYINIVLSHLLPHMSPWYLWHFLIFLEMVSHLVRPLTLSLRLMCNLIAGHILISLVSTMGFKFFIMLVIMILFECMISMIQAVVFSLLNLIYFKEFS</sequence>
<evidence type="ECO:0000256" key="11">
    <source>
        <dbReference type="RuleBase" id="RU004450"/>
    </source>
</evidence>
<dbReference type="RefSeq" id="YP_918982.1">
    <property type="nucleotide sequence ID" value="NC_008693.1"/>
</dbReference>
<name>A1Z3B8_ROMIY</name>
<reference evidence="13" key="1">
    <citation type="submission" date="2006-12" db="EMBL/GenBank/DDBJ databases">
        <authorList>
            <person name="Wu Z.K."/>
            <person name="Hyman B.C."/>
        </authorList>
    </citation>
    <scope>NUCLEOTIDE SEQUENCE</scope>
</reference>
<dbReference type="Pfam" id="PF00119">
    <property type="entry name" value="ATP-synt_A"/>
    <property type="match status" value="1"/>
</dbReference>
<keyword evidence="4" id="KW-0138">CF(0)</keyword>
<evidence type="ECO:0000256" key="12">
    <source>
        <dbReference type="SAM" id="Phobius"/>
    </source>
</evidence>
<evidence type="ECO:0000256" key="7">
    <source>
        <dbReference type="ARBA" id="ARBA00022989"/>
    </source>
</evidence>
<dbReference type="AlphaFoldDB" id="A1Z3B8"/>
<dbReference type="SUPFAM" id="SSF81336">
    <property type="entry name" value="F1F0 ATP synthase subunit A"/>
    <property type="match status" value="1"/>
</dbReference>